<gene>
    <name evidence="8" type="ORF">L336_0433</name>
</gene>
<proteinExistence type="predicted"/>
<evidence type="ECO:0000256" key="5">
    <source>
        <dbReference type="NCBIfam" id="TIGR02228"/>
    </source>
</evidence>
<feature type="transmembrane region" description="Helical" evidence="6">
    <location>
        <begin position="200"/>
        <end position="216"/>
    </location>
</feature>
<feature type="transmembrane region" description="Helical" evidence="6">
    <location>
        <begin position="260"/>
        <end position="281"/>
    </location>
</feature>
<evidence type="ECO:0000256" key="1">
    <source>
        <dbReference type="ARBA" id="ARBA00004370"/>
    </source>
</evidence>
<keyword evidence="3 6" id="KW-1133">Transmembrane helix</keyword>
<dbReference type="RefSeq" id="WP_015641591.1">
    <property type="nucleotide sequence ID" value="NC_021219.1"/>
</dbReference>
<feature type="domain" description="Peptidase S26" evidence="7">
    <location>
        <begin position="262"/>
        <end position="332"/>
    </location>
</feature>
<evidence type="ECO:0000256" key="4">
    <source>
        <dbReference type="ARBA" id="ARBA00023136"/>
    </source>
</evidence>
<dbReference type="NCBIfam" id="TIGR02228">
    <property type="entry name" value="sigpep_I_arch"/>
    <property type="match status" value="1"/>
</dbReference>
<keyword evidence="4 6" id="KW-0472">Membrane</keyword>
<organism evidence="8 9">
    <name type="scientific">Candidatus Saccharimonas aalborgensis</name>
    <dbReference type="NCBI Taxonomy" id="1332188"/>
    <lineage>
        <taxon>Bacteria</taxon>
        <taxon>Candidatus Saccharimonadota</taxon>
        <taxon>Candidatus Saccharimonadia</taxon>
        <taxon>Candidatus Saccharimonadales</taxon>
        <taxon>Candidatus Saccharimonadaceae</taxon>
        <taxon>Candidatus Saccharimonas</taxon>
    </lineage>
</organism>
<dbReference type="OrthoDB" id="385000at2"/>
<dbReference type="InterPro" id="IPR001733">
    <property type="entry name" value="Peptidase_S26B"/>
</dbReference>
<dbReference type="PRINTS" id="PR00728">
    <property type="entry name" value="SIGNALPTASE"/>
</dbReference>
<feature type="transmembrane region" description="Helical" evidence="6">
    <location>
        <begin position="104"/>
        <end position="126"/>
    </location>
</feature>
<dbReference type="PANTHER" id="PTHR10806:SF6">
    <property type="entry name" value="SIGNAL PEPTIDASE COMPLEX CATALYTIC SUBUNIT SEC11"/>
    <property type="match status" value="1"/>
</dbReference>
<feature type="transmembrane region" description="Helical" evidence="6">
    <location>
        <begin position="35"/>
        <end position="55"/>
    </location>
</feature>
<evidence type="ECO:0000256" key="3">
    <source>
        <dbReference type="ARBA" id="ARBA00022989"/>
    </source>
</evidence>
<evidence type="ECO:0000259" key="7">
    <source>
        <dbReference type="Pfam" id="PF10502"/>
    </source>
</evidence>
<evidence type="ECO:0000313" key="8">
    <source>
        <dbReference type="EMBL" id="AGL62141.1"/>
    </source>
</evidence>
<protein>
    <recommendedName>
        <fullName evidence="5">Signal peptidase I</fullName>
        <ecNumber evidence="5">3.4.21.89</ecNumber>
    </recommendedName>
</protein>
<comment type="subcellular location">
    <subcellularLocation>
        <location evidence="1">Membrane</location>
    </subcellularLocation>
</comment>
<dbReference type="SUPFAM" id="SSF51306">
    <property type="entry name" value="LexA/Signal peptidase"/>
    <property type="match status" value="1"/>
</dbReference>
<dbReference type="CDD" id="cd06462">
    <property type="entry name" value="Peptidase_S24_S26"/>
    <property type="match status" value="1"/>
</dbReference>
<reference evidence="8 9" key="1">
    <citation type="journal article" date="2013" name="Nat. Biotechnol.">
        <title>Genome sequences of rare, uncultured bacteria obtained by differential coverage binning of multiple metagenomes.</title>
        <authorList>
            <person name="Albertsen M."/>
            <person name="Hugenholtz P."/>
            <person name="Skarshewski A."/>
            <person name="Nielsen K.L."/>
            <person name="Tyson G.W."/>
            <person name="Nielsen P.H."/>
        </authorList>
    </citation>
    <scope>NUCLEOTIDE SEQUENCE [LARGE SCALE GENOMIC DNA]</scope>
    <source>
        <strain evidence="8">TM71</strain>
    </source>
</reference>
<evidence type="ECO:0000256" key="2">
    <source>
        <dbReference type="ARBA" id="ARBA00022692"/>
    </source>
</evidence>
<dbReference type="GO" id="GO:0004252">
    <property type="term" value="F:serine-type endopeptidase activity"/>
    <property type="evidence" value="ECO:0007669"/>
    <property type="project" value="UniProtKB-UniRule"/>
</dbReference>
<dbReference type="KEGG" id="saal:L336_0433"/>
<feature type="transmembrane region" description="Helical" evidence="6">
    <location>
        <begin position="138"/>
        <end position="160"/>
    </location>
</feature>
<dbReference type="Proteomes" id="UP000013893">
    <property type="component" value="Chromosome"/>
</dbReference>
<dbReference type="STRING" id="1332188.L336_0433"/>
<sequence>MFRKARTIKVVVWYLCLLALIAILLPVILERVGIISASISLSVLQPILVTATALITRQVTRGQHDRVRHKAEKSLIISSVLSVWFVLYFLSGLAVTYVNNAVAVNWQTVVINLATFGVTAAALEYVRHGIMLLGGRRNVVWLGVIIGTLFSVQQISFSQFDNAASIADFTKITVSSLVPAFASSVLLTYLAFTAGLGSQLTYRLGVIAVMFVPPIIPKYDWYMTGIAWTALAVGVYIAIDRNRHDIAEPTRHHQRARDTQNIAFVIVMIALISFMTGAFSYRPQVIMSNSMKPVYERGAVVIVQKANPMDVQVGDIVQYEATGHSTTHRVIAIDFTSDGSGKRVFLTQGDNSPSPDMPVQADQIVGIVRAQVPYVGYPSVWLKEFAK</sequence>
<keyword evidence="2 6" id="KW-0812">Transmembrane</keyword>
<dbReference type="EMBL" id="CP005957">
    <property type="protein sequence ID" value="AGL62141.1"/>
    <property type="molecule type" value="Genomic_DNA"/>
</dbReference>
<dbReference type="InterPro" id="IPR036286">
    <property type="entry name" value="LexA/Signal_pep-like_sf"/>
</dbReference>
<feature type="transmembrane region" description="Helical" evidence="6">
    <location>
        <begin position="222"/>
        <end position="239"/>
    </location>
</feature>
<feature type="transmembrane region" description="Helical" evidence="6">
    <location>
        <begin position="12"/>
        <end position="29"/>
    </location>
</feature>
<dbReference type="PANTHER" id="PTHR10806">
    <property type="entry name" value="SIGNAL PEPTIDASE COMPLEX CATALYTIC SUBUNIT SEC11"/>
    <property type="match status" value="1"/>
</dbReference>
<keyword evidence="9" id="KW-1185">Reference proteome</keyword>
<dbReference type="AlphaFoldDB" id="R4PY44"/>
<dbReference type="HOGENOM" id="CLU_713073_0_0_0"/>
<evidence type="ECO:0000313" key="9">
    <source>
        <dbReference type="Proteomes" id="UP000013893"/>
    </source>
</evidence>
<feature type="transmembrane region" description="Helical" evidence="6">
    <location>
        <begin position="75"/>
        <end position="98"/>
    </location>
</feature>
<dbReference type="InterPro" id="IPR019533">
    <property type="entry name" value="Peptidase_S26"/>
</dbReference>
<name>R4PY44_9BACT</name>
<accession>R4PY44</accession>
<dbReference type="GO" id="GO:0016020">
    <property type="term" value="C:membrane"/>
    <property type="evidence" value="ECO:0007669"/>
    <property type="project" value="UniProtKB-SubCell"/>
</dbReference>
<feature type="transmembrane region" description="Helical" evidence="6">
    <location>
        <begin position="172"/>
        <end position="193"/>
    </location>
</feature>
<dbReference type="GO" id="GO:0009003">
    <property type="term" value="F:signal peptidase activity"/>
    <property type="evidence" value="ECO:0007669"/>
    <property type="project" value="UniProtKB-EC"/>
</dbReference>
<dbReference type="EC" id="3.4.21.89" evidence="5"/>
<dbReference type="Pfam" id="PF10502">
    <property type="entry name" value="Peptidase_S26"/>
    <property type="match status" value="1"/>
</dbReference>
<dbReference type="GO" id="GO:0006465">
    <property type="term" value="P:signal peptide processing"/>
    <property type="evidence" value="ECO:0007669"/>
    <property type="project" value="UniProtKB-UniRule"/>
</dbReference>
<evidence type="ECO:0000256" key="6">
    <source>
        <dbReference type="SAM" id="Phobius"/>
    </source>
</evidence>